<feature type="chain" id="PRO_5017481396" evidence="2">
    <location>
        <begin position="18"/>
        <end position="320"/>
    </location>
</feature>
<organism evidence="3 4">
    <name type="scientific">Meiothermus taiwanensis</name>
    <dbReference type="NCBI Taxonomy" id="172827"/>
    <lineage>
        <taxon>Bacteria</taxon>
        <taxon>Thermotogati</taxon>
        <taxon>Deinococcota</taxon>
        <taxon>Deinococci</taxon>
        <taxon>Thermales</taxon>
        <taxon>Thermaceae</taxon>
        <taxon>Meiothermus</taxon>
    </lineage>
</organism>
<evidence type="ECO:0000256" key="2">
    <source>
        <dbReference type="SAM" id="SignalP"/>
    </source>
</evidence>
<protein>
    <submittedName>
        <fullName evidence="3">Putative 2-aminoethylphosphonate ABC transporter, periplasmic 2-aminoethylphosphonate-binding protein</fullName>
    </submittedName>
</protein>
<dbReference type="OrthoDB" id="9791045at2"/>
<dbReference type="CDD" id="cd13547">
    <property type="entry name" value="PBP2_Fbp_like_2"/>
    <property type="match status" value="1"/>
</dbReference>
<feature type="signal peptide" evidence="2">
    <location>
        <begin position="1"/>
        <end position="17"/>
    </location>
</feature>
<comment type="caution">
    <text evidence="3">The sequence shown here is derived from an EMBL/GenBank/DDBJ whole genome shotgun (WGS) entry which is preliminary data.</text>
</comment>
<dbReference type="GO" id="GO:0030975">
    <property type="term" value="F:thiamine binding"/>
    <property type="evidence" value="ECO:0007669"/>
    <property type="project" value="TreeGrafter"/>
</dbReference>
<keyword evidence="1 2" id="KW-0732">Signal</keyword>
<proteinExistence type="predicted"/>
<dbReference type="GO" id="GO:0030976">
    <property type="term" value="F:thiamine pyrophosphate binding"/>
    <property type="evidence" value="ECO:0007669"/>
    <property type="project" value="TreeGrafter"/>
</dbReference>
<dbReference type="EMBL" id="QWKX01000043">
    <property type="protein sequence ID" value="RIH76425.1"/>
    <property type="molecule type" value="Genomic_DNA"/>
</dbReference>
<accession>A0A399DW64</accession>
<dbReference type="PANTHER" id="PTHR30006:SF2">
    <property type="entry name" value="ABC TRANSPORTER SUBSTRATE-BINDING PROTEIN"/>
    <property type="match status" value="1"/>
</dbReference>
<dbReference type="PIRSF" id="PIRSF002825">
    <property type="entry name" value="CfbpA"/>
    <property type="match status" value="1"/>
</dbReference>
<dbReference type="Gene3D" id="3.40.190.10">
    <property type="entry name" value="Periplasmic binding protein-like II"/>
    <property type="match status" value="2"/>
</dbReference>
<evidence type="ECO:0000256" key="1">
    <source>
        <dbReference type="ARBA" id="ARBA00022729"/>
    </source>
</evidence>
<dbReference type="InterPro" id="IPR026045">
    <property type="entry name" value="Ferric-bd"/>
</dbReference>
<dbReference type="GO" id="GO:0015888">
    <property type="term" value="P:thiamine transport"/>
    <property type="evidence" value="ECO:0007669"/>
    <property type="project" value="TreeGrafter"/>
</dbReference>
<dbReference type="GO" id="GO:0030288">
    <property type="term" value="C:outer membrane-bounded periplasmic space"/>
    <property type="evidence" value="ECO:0007669"/>
    <property type="project" value="TreeGrafter"/>
</dbReference>
<gene>
    <name evidence="3" type="ORF">Mcate_01767</name>
</gene>
<reference evidence="3 4" key="1">
    <citation type="submission" date="2018-08" db="EMBL/GenBank/DDBJ databases">
        <title>Meiothermus cateniformans JCM 15151 genome sequencing project.</title>
        <authorList>
            <person name="Da Costa M.S."/>
            <person name="Albuquerque L."/>
            <person name="Raposo P."/>
            <person name="Froufe H.J.C."/>
            <person name="Barroso C.S."/>
            <person name="Egas C."/>
        </authorList>
    </citation>
    <scope>NUCLEOTIDE SEQUENCE [LARGE SCALE GENOMIC DNA]</scope>
    <source>
        <strain evidence="3 4">JCM 15151</strain>
    </source>
</reference>
<dbReference type="Pfam" id="PF13343">
    <property type="entry name" value="SBP_bac_6"/>
    <property type="match status" value="1"/>
</dbReference>
<dbReference type="AlphaFoldDB" id="A0A399DW64"/>
<dbReference type="PANTHER" id="PTHR30006">
    <property type="entry name" value="THIAMINE-BINDING PERIPLASMIC PROTEIN-RELATED"/>
    <property type="match status" value="1"/>
</dbReference>
<dbReference type="Proteomes" id="UP000266089">
    <property type="component" value="Unassembled WGS sequence"/>
</dbReference>
<evidence type="ECO:0000313" key="3">
    <source>
        <dbReference type="EMBL" id="RIH76425.1"/>
    </source>
</evidence>
<dbReference type="SUPFAM" id="SSF53850">
    <property type="entry name" value="Periplasmic binding protein-like II"/>
    <property type="match status" value="1"/>
</dbReference>
<evidence type="ECO:0000313" key="4">
    <source>
        <dbReference type="Proteomes" id="UP000266089"/>
    </source>
</evidence>
<sequence>MQRLILASFLACGLAFAQPQTLTLYTSEVLTNVDPMIELFKRANPGINVQVFRSGTGEVITRLRAELEAGNPQADLLWVADETFFRELAAANRLRPVRATTPGFPVKFAYQGGRYYEVRLLYNGIAINTRKLGNLPEPQTWRDLLKPEYRDLIGMPNPNFSGAALSTLGTFSQRFGFSFFEQLQRNGLKVEQSNPILQQKLAEGQYGIAIITDFGIRDLIRQGAPLKVIYPRDGAILVPTPIGVMASSRNPVLAERFMRFLLSPEAQALFAQQGYIPVIASAPRPAGVSGEVLSIPSAADFIQANRQSLLTQFNTLFNLR</sequence>
<name>A0A399DW64_9DEIN</name>
<dbReference type="RefSeq" id="WP_027887811.1">
    <property type="nucleotide sequence ID" value="NZ_JBHSXZ010000063.1"/>
</dbReference>